<reference evidence="2 3" key="1">
    <citation type="submission" date="2021-03" db="EMBL/GenBank/DDBJ databases">
        <title>novel species isolated from a fishpond in China.</title>
        <authorList>
            <person name="Lu H."/>
            <person name="Cai Z."/>
        </authorList>
    </citation>
    <scope>NUCLEOTIDE SEQUENCE [LARGE SCALE GENOMIC DNA]</scope>
    <source>
        <strain evidence="2 3">H41</strain>
    </source>
</reference>
<sequence>MKLFLDRISYYLISIDLMFLVGSITFFLLDRQDREKPLYRLLWIALSLVFVYENIAFYLAVKKTFNAWVYNIFFRHFATWVNLLIIRAFALTAGFKKAIHGFMISLLLFSGIPYLFGFIPFNDAGEYTSLLSGSFIIIACGLFYCELLSHDRYLETDPLRFPGFWICTLLLFFYSASFMILISYAYLIQRPNIYYAVIKIAQHSALALYFVFLLTLVQRKFFPQTSSLPRHD</sequence>
<feature type="transmembrane region" description="Helical" evidence="1">
    <location>
        <begin position="193"/>
        <end position="217"/>
    </location>
</feature>
<dbReference type="EMBL" id="JAFKCT010000001">
    <property type="protein sequence ID" value="MBN7810038.1"/>
    <property type="molecule type" value="Genomic_DNA"/>
</dbReference>
<feature type="transmembrane region" description="Helical" evidence="1">
    <location>
        <begin position="12"/>
        <end position="29"/>
    </location>
</feature>
<name>A0ABS3BYU6_9BACT</name>
<gene>
    <name evidence="2" type="ORF">J0A68_03665</name>
</gene>
<protein>
    <submittedName>
        <fullName evidence="2">Uncharacterized protein</fullName>
    </submittedName>
</protein>
<organism evidence="2 3">
    <name type="scientific">Algoriphagus oliviformis</name>
    <dbReference type="NCBI Taxonomy" id="2811231"/>
    <lineage>
        <taxon>Bacteria</taxon>
        <taxon>Pseudomonadati</taxon>
        <taxon>Bacteroidota</taxon>
        <taxon>Cytophagia</taxon>
        <taxon>Cytophagales</taxon>
        <taxon>Cyclobacteriaceae</taxon>
        <taxon>Algoriphagus</taxon>
    </lineage>
</organism>
<accession>A0ABS3BYU6</accession>
<feature type="transmembrane region" description="Helical" evidence="1">
    <location>
        <begin position="127"/>
        <end position="149"/>
    </location>
</feature>
<feature type="transmembrane region" description="Helical" evidence="1">
    <location>
        <begin position="102"/>
        <end position="121"/>
    </location>
</feature>
<keyword evidence="1" id="KW-1133">Transmembrane helix</keyword>
<comment type="caution">
    <text evidence="2">The sequence shown here is derived from an EMBL/GenBank/DDBJ whole genome shotgun (WGS) entry which is preliminary data.</text>
</comment>
<dbReference type="RefSeq" id="WP_206576826.1">
    <property type="nucleotide sequence ID" value="NZ_JAFKCT010000001.1"/>
</dbReference>
<proteinExistence type="predicted"/>
<keyword evidence="3" id="KW-1185">Reference proteome</keyword>
<keyword evidence="1" id="KW-0472">Membrane</keyword>
<feature type="transmembrane region" description="Helical" evidence="1">
    <location>
        <begin position="67"/>
        <end position="90"/>
    </location>
</feature>
<feature type="transmembrane region" description="Helical" evidence="1">
    <location>
        <begin position="161"/>
        <end position="187"/>
    </location>
</feature>
<evidence type="ECO:0000256" key="1">
    <source>
        <dbReference type="SAM" id="Phobius"/>
    </source>
</evidence>
<keyword evidence="1" id="KW-0812">Transmembrane</keyword>
<evidence type="ECO:0000313" key="3">
    <source>
        <dbReference type="Proteomes" id="UP000664317"/>
    </source>
</evidence>
<dbReference type="Proteomes" id="UP000664317">
    <property type="component" value="Unassembled WGS sequence"/>
</dbReference>
<evidence type="ECO:0000313" key="2">
    <source>
        <dbReference type="EMBL" id="MBN7810038.1"/>
    </source>
</evidence>
<feature type="transmembrane region" description="Helical" evidence="1">
    <location>
        <begin position="41"/>
        <end position="61"/>
    </location>
</feature>